<name>A0A078RAZ1_PHOVU</name>
<dbReference type="Gene3D" id="1.10.150.130">
    <property type="match status" value="1"/>
</dbReference>
<accession>A0A078RAZ1</accession>
<evidence type="ECO:0000313" key="6">
    <source>
        <dbReference type="Proteomes" id="UP000028134"/>
    </source>
</evidence>
<dbReference type="PATRIC" id="fig|1339350.3.peg.853"/>
<dbReference type="PANTHER" id="PTHR30349">
    <property type="entry name" value="PHAGE INTEGRASE-RELATED"/>
    <property type="match status" value="1"/>
</dbReference>
<proteinExistence type="inferred from homology"/>
<dbReference type="GO" id="GO:0006310">
    <property type="term" value="P:DNA recombination"/>
    <property type="evidence" value="ECO:0007669"/>
    <property type="project" value="UniProtKB-KW"/>
</dbReference>
<dbReference type="InterPro" id="IPR035386">
    <property type="entry name" value="Arm-DNA-bind_5"/>
</dbReference>
<dbReference type="Pfam" id="PF17293">
    <property type="entry name" value="Arm-DNA-bind_5"/>
    <property type="match status" value="1"/>
</dbReference>
<reference evidence="5 6" key="1">
    <citation type="submission" date="2014-04" db="EMBL/GenBank/DDBJ databases">
        <authorList>
            <person name="Sears C."/>
            <person name="Carroll K."/>
            <person name="Sack B.R."/>
            <person name="Qadri F."/>
            <person name="Myers L.L."/>
            <person name="Chung G.-T."/>
            <person name="Escheverria P."/>
            <person name="Fraser C.M."/>
            <person name="Sadzewicz L."/>
            <person name="Shefchek K.A."/>
            <person name="Tallon L."/>
            <person name="Das S.P."/>
            <person name="Daugherty S."/>
            <person name="Mongodin E.F."/>
        </authorList>
    </citation>
    <scope>NUCLEOTIDE SEQUENCE [LARGE SCALE GENOMIC DNA]</scope>
    <source>
        <strain evidence="6">3775 SL(B) 10 (iv)</strain>
    </source>
</reference>
<keyword evidence="2" id="KW-0238">DNA-binding</keyword>
<dbReference type="InterPro" id="IPR025269">
    <property type="entry name" value="SAM-like_dom"/>
</dbReference>
<dbReference type="GO" id="GO:0015074">
    <property type="term" value="P:DNA integration"/>
    <property type="evidence" value="ECO:0007669"/>
    <property type="project" value="InterPro"/>
</dbReference>
<dbReference type="InterPro" id="IPR002104">
    <property type="entry name" value="Integrase_catalytic"/>
</dbReference>
<evidence type="ECO:0000313" key="5">
    <source>
        <dbReference type="EMBL" id="KDS32679.1"/>
    </source>
</evidence>
<comment type="similarity">
    <text evidence="1">Belongs to the 'phage' integrase family.</text>
</comment>
<dbReference type="GO" id="GO:0003677">
    <property type="term" value="F:DNA binding"/>
    <property type="evidence" value="ECO:0007669"/>
    <property type="project" value="UniProtKB-KW"/>
</dbReference>
<dbReference type="InterPro" id="IPR050090">
    <property type="entry name" value="Tyrosine_recombinase_XerCD"/>
</dbReference>
<sequence>MPRTRKPIKVKEPIRLRTKELANGSKSLYLDIYRNGKRTYEYLKMYLIPETDRNARQQNETTMAAANAIKSKRIIELTSGEAGIMNHKDKVYLLDWMQLYKEEQKKRGKKNTGQIKSVTDILKEYAGERFTLNQVDLTFCHGYIDYMLTSYRPKGKPLSASTRNTYYQIFNGALNAAVRAKRILKNPFNEMEKSEKPKMPESVRSYMTIEEVRSLIATPMQNEGVKSAYLFSCFCGLRISDIIGLQWKNVFIDNGQYRLAVAMQKTKEPIYLPLSNEALKWMPERGDKTADDHVFDLPSGINQLIKPWAKAAGISKRFTFHTARHTFATMMLTLGADLYTVSKLLGHTSVKMTQVYAKIVNKKKDDAVNLTNGLFD</sequence>
<dbReference type="InterPro" id="IPR013762">
    <property type="entry name" value="Integrase-like_cat_sf"/>
</dbReference>
<dbReference type="CDD" id="cd01185">
    <property type="entry name" value="INTN1_C_like"/>
    <property type="match status" value="1"/>
</dbReference>
<evidence type="ECO:0000256" key="1">
    <source>
        <dbReference type="ARBA" id="ARBA00008857"/>
    </source>
</evidence>
<evidence type="ECO:0000256" key="3">
    <source>
        <dbReference type="ARBA" id="ARBA00023172"/>
    </source>
</evidence>
<dbReference type="SUPFAM" id="SSF56349">
    <property type="entry name" value="DNA breaking-rejoining enzymes"/>
    <property type="match status" value="1"/>
</dbReference>
<dbReference type="Pfam" id="PF00589">
    <property type="entry name" value="Phage_integrase"/>
    <property type="match status" value="1"/>
</dbReference>
<dbReference type="AlphaFoldDB" id="A0A078RAZ1"/>
<evidence type="ECO:0000259" key="4">
    <source>
        <dbReference type="PROSITE" id="PS51898"/>
    </source>
</evidence>
<comment type="caution">
    <text evidence="5">The sequence shown here is derived from an EMBL/GenBank/DDBJ whole genome shotgun (WGS) entry which is preliminary data.</text>
</comment>
<dbReference type="InterPro" id="IPR011010">
    <property type="entry name" value="DNA_brk_join_enz"/>
</dbReference>
<dbReference type="PANTHER" id="PTHR30349:SF64">
    <property type="entry name" value="PROPHAGE INTEGRASE INTD-RELATED"/>
    <property type="match status" value="1"/>
</dbReference>
<dbReference type="PROSITE" id="PS51898">
    <property type="entry name" value="TYR_RECOMBINASE"/>
    <property type="match status" value="1"/>
</dbReference>
<dbReference type="InterPro" id="IPR010998">
    <property type="entry name" value="Integrase_recombinase_N"/>
</dbReference>
<keyword evidence="3" id="KW-0233">DNA recombination</keyword>
<gene>
    <name evidence="5" type="ORF">M097_0881</name>
</gene>
<dbReference type="Gene3D" id="1.10.443.10">
    <property type="entry name" value="Intergrase catalytic core"/>
    <property type="match status" value="1"/>
</dbReference>
<dbReference type="EMBL" id="JNHI01000003">
    <property type="protein sequence ID" value="KDS32679.1"/>
    <property type="molecule type" value="Genomic_DNA"/>
</dbReference>
<evidence type="ECO:0000256" key="2">
    <source>
        <dbReference type="ARBA" id="ARBA00023125"/>
    </source>
</evidence>
<dbReference type="RefSeq" id="WP_008669185.1">
    <property type="nucleotide sequence ID" value="NZ_JNHI01000003.1"/>
</dbReference>
<organism evidence="5 6">
    <name type="scientific">Phocaeicola vulgatus str. 3775 SL</name>
    <name type="common">B</name>
    <name type="synonym">iv</name>
    <dbReference type="NCBI Taxonomy" id="1339350"/>
    <lineage>
        <taxon>Bacteria</taxon>
        <taxon>Pseudomonadati</taxon>
        <taxon>Bacteroidota</taxon>
        <taxon>Bacteroidia</taxon>
        <taxon>Bacteroidales</taxon>
        <taxon>Bacteroidaceae</taxon>
        <taxon>Phocaeicola</taxon>
    </lineage>
</organism>
<feature type="domain" description="Tyr recombinase" evidence="4">
    <location>
        <begin position="202"/>
        <end position="369"/>
    </location>
</feature>
<dbReference type="Proteomes" id="UP000028134">
    <property type="component" value="Unassembled WGS sequence"/>
</dbReference>
<dbReference type="Pfam" id="PF13102">
    <property type="entry name" value="Phage_int_SAM_5"/>
    <property type="match status" value="1"/>
</dbReference>
<protein>
    <submittedName>
        <fullName evidence="5">Phage integrase family protein</fullName>
    </submittedName>
</protein>